<dbReference type="KEGG" id="saal:L336_0882"/>
<gene>
    <name evidence="2" type="ORF">L336_0882</name>
</gene>
<evidence type="ECO:0000256" key="1">
    <source>
        <dbReference type="SAM" id="MobiDB-lite"/>
    </source>
</evidence>
<evidence type="ECO:0000313" key="3">
    <source>
        <dbReference type="Proteomes" id="UP000013893"/>
    </source>
</evidence>
<dbReference type="HOGENOM" id="CLU_1764681_0_0_0"/>
<evidence type="ECO:0000313" key="2">
    <source>
        <dbReference type="EMBL" id="AGL62584.1"/>
    </source>
</evidence>
<sequence length="147" mass="15271">MSADEAEHLRRPLVVPVGVEGLARAGRVDPLLEVGEVVGVEVDVLARVERDDERLDGAGVLDRHEGDLLPARHVGHVDPVDVADGRGRGPATGAVSRRGVTEDAGELGPVGVQADVRATEQLLELGVAGLEGGDAGLVSECHCWLPS</sequence>
<dbReference type="STRING" id="1332188.L336_0882"/>
<accession>R4PNM6</accession>
<dbReference type="Proteomes" id="UP000013893">
    <property type="component" value="Chromosome"/>
</dbReference>
<name>R4PNM6_9BACT</name>
<feature type="region of interest" description="Disordered" evidence="1">
    <location>
        <begin position="79"/>
        <end position="106"/>
    </location>
</feature>
<dbReference type="AlphaFoldDB" id="R4PNM6"/>
<keyword evidence="3" id="KW-1185">Reference proteome</keyword>
<reference evidence="2 3" key="1">
    <citation type="journal article" date="2013" name="Nat. Biotechnol.">
        <title>Genome sequences of rare, uncultured bacteria obtained by differential coverage binning of multiple metagenomes.</title>
        <authorList>
            <person name="Albertsen M."/>
            <person name="Hugenholtz P."/>
            <person name="Skarshewski A."/>
            <person name="Nielsen K.L."/>
            <person name="Tyson G.W."/>
            <person name="Nielsen P.H."/>
        </authorList>
    </citation>
    <scope>NUCLEOTIDE SEQUENCE [LARGE SCALE GENOMIC DNA]</scope>
    <source>
        <strain evidence="2">TM71</strain>
    </source>
</reference>
<organism evidence="2 3">
    <name type="scientific">Candidatus Saccharimonas aalborgensis</name>
    <dbReference type="NCBI Taxonomy" id="1332188"/>
    <lineage>
        <taxon>Bacteria</taxon>
        <taxon>Candidatus Saccharimonadota</taxon>
        <taxon>Candidatus Saccharimonadia</taxon>
        <taxon>Candidatus Saccharimonadales</taxon>
        <taxon>Candidatus Saccharimonadaceae</taxon>
        <taxon>Candidatus Saccharimonas</taxon>
    </lineage>
</organism>
<protein>
    <submittedName>
        <fullName evidence="2">Uncharacterized protein</fullName>
    </submittedName>
</protein>
<dbReference type="EMBL" id="CP005957">
    <property type="protein sequence ID" value="AGL62584.1"/>
    <property type="molecule type" value="Genomic_DNA"/>
</dbReference>
<proteinExistence type="predicted"/>